<gene>
    <name evidence="2" type="ORF">P7H00_02010</name>
    <name evidence="3" type="ORF">P7H46_01380</name>
</gene>
<dbReference type="EMBL" id="JARQAI010000001">
    <property type="protein sequence ID" value="MDT2735908.1"/>
    <property type="molecule type" value="Genomic_DNA"/>
</dbReference>
<evidence type="ECO:0000256" key="1">
    <source>
        <dbReference type="SAM" id="Phobius"/>
    </source>
</evidence>
<feature type="transmembrane region" description="Helical" evidence="1">
    <location>
        <begin position="6"/>
        <end position="24"/>
    </location>
</feature>
<evidence type="ECO:0000313" key="2">
    <source>
        <dbReference type="EMBL" id="MDT2735908.1"/>
    </source>
</evidence>
<dbReference type="RefSeq" id="WP_067628245.1">
    <property type="nucleotide sequence ID" value="NZ_BAAAXL010000040.1"/>
</dbReference>
<proteinExistence type="predicted"/>
<protein>
    <submittedName>
        <fullName evidence="2">Uncharacterized protein</fullName>
    </submittedName>
</protein>
<evidence type="ECO:0000313" key="5">
    <source>
        <dbReference type="Proteomes" id="UP001269061"/>
    </source>
</evidence>
<organism evidence="2 4">
    <name type="scientific">Enterococcus pseudoavium</name>
    <dbReference type="NCBI Taxonomy" id="44007"/>
    <lineage>
        <taxon>Bacteria</taxon>
        <taxon>Bacillati</taxon>
        <taxon>Bacillota</taxon>
        <taxon>Bacilli</taxon>
        <taxon>Lactobacillales</taxon>
        <taxon>Enterococcaceae</taxon>
        <taxon>Enterococcus</taxon>
    </lineage>
</organism>
<evidence type="ECO:0000313" key="4">
    <source>
        <dbReference type="Proteomes" id="UP001180842"/>
    </source>
</evidence>
<reference evidence="2 5" key="1">
    <citation type="submission" date="2023-03" db="EMBL/GenBank/DDBJ databases">
        <authorList>
            <person name="Shen W."/>
            <person name="Cai J."/>
        </authorList>
    </citation>
    <scope>NUCLEOTIDE SEQUENCE</scope>
    <source>
        <strain evidence="2">P69-2</strain>
        <strain evidence="3 5">Y59</strain>
    </source>
</reference>
<sequence>MNTFYILFSFLTSLSILIMIYAFYRDFKKLTLMQKISISLVSLSGLTPMIVGAIESFFH</sequence>
<name>A0AAE4HZ06_9ENTE</name>
<keyword evidence="1" id="KW-0812">Transmembrane</keyword>
<keyword evidence="5" id="KW-1185">Reference proteome</keyword>
<dbReference type="AlphaFoldDB" id="A0AAE4HZ06"/>
<accession>A0AAE4HZ06</accession>
<dbReference type="Proteomes" id="UP001180842">
    <property type="component" value="Unassembled WGS sequence"/>
</dbReference>
<keyword evidence="1" id="KW-0472">Membrane</keyword>
<dbReference type="Proteomes" id="UP001269061">
    <property type="component" value="Unassembled WGS sequence"/>
</dbReference>
<feature type="transmembrane region" description="Helical" evidence="1">
    <location>
        <begin position="36"/>
        <end position="58"/>
    </location>
</feature>
<dbReference type="EMBL" id="JARQAZ010000001">
    <property type="protein sequence ID" value="MDT2769484.1"/>
    <property type="molecule type" value="Genomic_DNA"/>
</dbReference>
<evidence type="ECO:0000313" key="3">
    <source>
        <dbReference type="EMBL" id="MDT2769484.1"/>
    </source>
</evidence>
<comment type="caution">
    <text evidence="2">The sequence shown here is derived from an EMBL/GenBank/DDBJ whole genome shotgun (WGS) entry which is preliminary data.</text>
</comment>
<keyword evidence="1" id="KW-1133">Transmembrane helix</keyword>